<evidence type="ECO:0000256" key="20">
    <source>
        <dbReference type="SAM" id="Phobius"/>
    </source>
</evidence>
<keyword evidence="10" id="KW-0732">Signal</keyword>
<dbReference type="Gene3D" id="3.80.10.10">
    <property type="entry name" value="Ribonuclease Inhibitor"/>
    <property type="match status" value="4"/>
</dbReference>
<keyword evidence="11" id="KW-0677">Repeat</keyword>
<keyword evidence="5" id="KW-0723">Serine/threonine-protein kinase</keyword>
<dbReference type="InterPro" id="IPR017441">
    <property type="entry name" value="Protein_kinase_ATP_BS"/>
</dbReference>
<dbReference type="FunFam" id="3.80.10.10:FF:000275">
    <property type="entry name" value="Leucine-rich repeat receptor-like protein kinase"/>
    <property type="match status" value="1"/>
</dbReference>
<accession>A0A8T0J459</accession>
<dbReference type="PANTHER" id="PTHR48006:SF92">
    <property type="entry name" value="LRR RECEPTOR-LIKE SERINE_THREONINE-PROTEIN KINASE GSO1"/>
    <property type="match status" value="1"/>
</dbReference>
<evidence type="ECO:0000313" key="22">
    <source>
        <dbReference type="EMBL" id="KAG0589661.1"/>
    </source>
</evidence>
<keyword evidence="4" id="KW-1003">Cell membrane</keyword>
<dbReference type="InterPro" id="IPR055414">
    <property type="entry name" value="LRR_R13L4/SHOC2-like"/>
</dbReference>
<evidence type="ECO:0000256" key="15">
    <source>
        <dbReference type="ARBA" id="ARBA00022989"/>
    </source>
</evidence>
<dbReference type="InterPro" id="IPR000719">
    <property type="entry name" value="Prot_kinase_dom"/>
</dbReference>
<feature type="domain" description="Protein kinase" evidence="21">
    <location>
        <begin position="797"/>
        <end position="1077"/>
    </location>
</feature>
<keyword evidence="7" id="KW-0433">Leucine-rich repeat</keyword>
<evidence type="ECO:0000256" key="13">
    <source>
        <dbReference type="ARBA" id="ARBA00022777"/>
    </source>
</evidence>
<dbReference type="PROSITE" id="PS00107">
    <property type="entry name" value="PROTEIN_KINASE_ATP"/>
    <property type="match status" value="1"/>
</dbReference>
<dbReference type="SMART" id="SM00369">
    <property type="entry name" value="LRR_TYP"/>
    <property type="match status" value="9"/>
</dbReference>
<dbReference type="EMBL" id="CM026421">
    <property type="protein sequence ID" value="KAG0589661.1"/>
    <property type="molecule type" value="Genomic_DNA"/>
</dbReference>
<comment type="subcellular location">
    <subcellularLocation>
        <location evidence="1">Cell membrane</location>
        <topology evidence="1">Single-pass membrane protein</topology>
    </subcellularLocation>
</comment>
<evidence type="ECO:0000256" key="2">
    <source>
        <dbReference type="ARBA" id="ARBA00008684"/>
    </source>
</evidence>
<keyword evidence="17" id="KW-0675">Receptor</keyword>
<dbReference type="SMART" id="SM00220">
    <property type="entry name" value="S_TKc"/>
    <property type="match status" value="1"/>
</dbReference>
<gene>
    <name evidence="22" type="ORF">KC19_1G037500</name>
</gene>
<dbReference type="SUPFAM" id="SSF52058">
    <property type="entry name" value="L domain-like"/>
    <property type="match status" value="1"/>
</dbReference>
<evidence type="ECO:0000256" key="3">
    <source>
        <dbReference type="ARBA" id="ARBA00022473"/>
    </source>
</evidence>
<evidence type="ECO:0000256" key="4">
    <source>
        <dbReference type="ARBA" id="ARBA00022475"/>
    </source>
</evidence>
<dbReference type="GO" id="GO:0048608">
    <property type="term" value="P:reproductive structure development"/>
    <property type="evidence" value="ECO:0007669"/>
    <property type="project" value="UniProtKB-ARBA"/>
</dbReference>
<evidence type="ECO:0000256" key="1">
    <source>
        <dbReference type="ARBA" id="ARBA00004162"/>
    </source>
</evidence>
<dbReference type="Pfam" id="PF08263">
    <property type="entry name" value="LRRNT_2"/>
    <property type="match status" value="1"/>
</dbReference>
<dbReference type="GO" id="GO:0048367">
    <property type="term" value="P:shoot system development"/>
    <property type="evidence" value="ECO:0007669"/>
    <property type="project" value="UniProtKB-ARBA"/>
</dbReference>
<dbReference type="Proteomes" id="UP000822688">
    <property type="component" value="Chromosome 1"/>
</dbReference>
<keyword evidence="9 20" id="KW-0812">Transmembrane</keyword>
<dbReference type="InterPro" id="IPR003591">
    <property type="entry name" value="Leu-rich_rpt_typical-subtyp"/>
</dbReference>
<feature type="binding site" evidence="19">
    <location>
        <position position="826"/>
    </location>
    <ligand>
        <name>ATP</name>
        <dbReference type="ChEBI" id="CHEBI:30616"/>
    </ligand>
</feature>
<dbReference type="FunFam" id="1.10.510.10:FF:000632">
    <property type="entry name" value="leucine-rich repeat receptor-like protein kinase TDR"/>
    <property type="match status" value="1"/>
</dbReference>
<evidence type="ECO:0000256" key="8">
    <source>
        <dbReference type="ARBA" id="ARBA00022679"/>
    </source>
</evidence>
<reference evidence="22" key="1">
    <citation type="submission" date="2020-06" db="EMBL/GenBank/DDBJ databases">
        <title>WGS assembly of Ceratodon purpureus strain R40.</title>
        <authorList>
            <person name="Carey S.B."/>
            <person name="Jenkins J."/>
            <person name="Shu S."/>
            <person name="Lovell J.T."/>
            <person name="Sreedasyam A."/>
            <person name="Maumus F."/>
            <person name="Tiley G.P."/>
            <person name="Fernandez-Pozo N."/>
            <person name="Barry K."/>
            <person name="Chen C."/>
            <person name="Wang M."/>
            <person name="Lipzen A."/>
            <person name="Daum C."/>
            <person name="Saski C.A."/>
            <person name="Payton A.C."/>
            <person name="Mcbreen J.C."/>
            <person name="Conrad R.E."/>
            <person name="Kollar L.M."/>
            <person name="Olsson S."/>
            <person name="Huttunen S."/>
            <person name="Landis J.B."/>
            <person name="Wickett N.J."/>
            <person name="Johnson M.G."/>
            <person name="Rensing S.A."/>
            <person name="Grimwood J."/>
            <person name="Schmutz J."/>
            <person name="Mcdaniel S.F."/>
        </authorList>
    </citation>
    <scope>NUCLEOTIDE SEQUENCE</scope>
    <source>
        <strain evidence="22">R40</strain>
    </source>
</reference>
<organism evidence="22 23">
    <name type="scientific">Ceratodon purpureus</name>
    <name type="common">Fire moss</name>
    <name type="synonym">Dicranum purpureum</name>
    <dbReference type="NCBI Taxonomy" id="3225"/>
    <lineage>
        <taxon>Eukaryota</taxon>
        <taxon>Viridiplantae</taxon>
        <taxon>Streptophyta</taxon>
        <taxon>Embryophyta</taxon>
        <taxon>Bryophyta</taxon>
        <taxon>Bryophytina</taxon>
        <taxon>Bryopsida</taxon>
        <taxon>Dicranidae</taxon>
        <taxon>Pseudoditrichales</taxon>
        <taxon>Ditrichaceae</taxon>
        <taxon>Ceratodon</taxon>
    </lineage>
</organism>
<dbReference type="InterPro" id="IPR008271">
    <property type="entry name" value="Ser/Thr_kinase_AS"/>
</dbReference>
<dbReference type="GO" id="GO:1905393">
    <property type="term" value="P:plant organ formation"/>
    <property type="evidence" value="ECO:0007669"/>
    <property type="project" value="UniProtKB-ARBA"/>
</dbReference>
<dbReference type="PROSITE" id="PS00108">
    <property type="entry name" value="PROTEIN_KINASE_ST"/>
    <property type="match status" value="1"/>
</dbReference>
<dbReference type="Pfam" id="PF13855">
    <property type="entry name" value="LRR_8"/>
    <property type="match status" value="1"/>
</dbReference>
<dbReference type="GO" id="GO:0005524">
    <property type="term" value="F:ATP binding"/>
    <property type="evidence" value="ECO:0007669"/>
    <property type="project" value="UniProtKB-UniRule"/>
</dbReference>
<keyword evidence="8" id="KW-0808">Transferase</keyword>
<dbReference type="Gene3D" id="1.10.510.10">
    <property type="entry name" value="Transferase(Phosphotransferase) domain 1"/>
    <property type="match status" value="1"/>
</dbReference>
<evidence type="ECO:0000259" key="21">
    <source>
        <dbReference type="PROSITE" id="PS50011"/>
    </source>
</evidence>
<keyword evidence="6" id="KW-0597">Phosphoprotein</keyword>
<evidence type="ECO:0000256" key="12">
    <source>
        <dbReference type="ARBA" id="ARBA00022741"/>
    </source>
</evidence>
<dbReference type="Pfam" id="PF00560">
    <property type="entry name" value="LRR_1"/>
    <property type="match status" value="7"/>
</dbReference>
<keyword evidence="23" id="KW-1185">Reference proteome</keyword>
<name>A0A8T0J459_CERPU</name>
<keyword evidence="13" id="KW-0418">Kinase</keyword>
<keyword evidence="15 20" id="KW-1133">Transmembrane helix</keyword>
<comment type="similarity">
    <text evidence="2">Belongs to the protein kinase superfamily. Ser/Thr protein kinase family.</text>
</comment>
<keyword evidence="14 19" id="KW-0067">ATP-binding</keyword>
<evidence type="ECO:0000256" key="17">
    <source>
        <dbReference type="ARBA" id="ARBA00023170"/>
    </source>
</evidence>
<evidence type="ECO:0000256" key="6">
    <source>
        <dbReference type="ARBA" id="ARBA00022553"/>
    </source>
</evidence>
<dbReference type="AlphaFoldDB" id="A0A8T0J459"/>
<keyword evidence="16 20" id="KW-0472">Membrane</keyword>
<proteinExistence type="inferred from homology"/>
<keyword evidence="3" id="KW-0217">Developmental protein</keyword>
<protein>
    <recommendedName>
        <fullName evidence="21">Protein kinase domain-containing protein</fullName>
    </recommendedName>
</protein>
<dbReference type="SUPFAM" id="SSF52047">
    <property type="entry name" value="RNI-like"/>
    <property type="match status" value="1"/>
</dbReference>
<feature type="transmembrane region" description="Helical" evidence="20">
    <location>
        <begin position="63"/>
        <end position="81"/>
    </location>
</feature>
<evidence type="ECO:0000256" key="18">
    <source>
        <dbReference type="ARBA" id="ARBA00023180"/>
    </source>
</evidence>
<dbReference type="Pfam" id="PF23598">
    <property type="entry name" value="LRR_14"/>
    <property type="match status" value="1"/>
</dbReference>
<dbReference type="GO" id="GO:0005886">
    <property type="term" value="C:plasma membrane"/>
    <property type="evidence" value="ECO:0007669"/>
    <property type="project" value="UniProtKB-SubCell"/>
</dbReference>
<dbReference type="FunFam" id="3.80.10.10:FF:000299">
    <property type="entry name" value="Piriformospora indica-insensitive protein 2"/>
    <property type="match status" value="1"/>
</dbReference>
<comment type="caution">
    <text evidence="22">The sequence shown here is derived from an EMBL/GenBank/DDBJ whole genome shotgun (WGS) entry which is preliminary data.</text>
</comment>
<dbReference type="FunFam" id="3.80.10.10:FF:000233">
    <property type="entry name" value="Leucine-rich repeat receptor-like protein kinase TDR"/>
    <property type="match status" value="1"/>
</dbReference>
<dbReference type="PROSITE" id="PS51450">
    <property type="entry name" value="LRR"/>
    <property type="match status" value="1"/>
</dbReference>
<dbReference type="PANTHER" id="PTHR48006">
    <property type="entry name" value="LEUCINE-RICH REPEAT-CONTAINING PROTEIN DDB_G0281931-RELATED"/>
    <property type="match status" value="1"/>
</dbReference>
<feature type="transmembrane region" description="Helical" evidence="20">
    <location>
        <begin position="735"/>
        <end position="758"/>
    </location>
</feature>
<keyword evidence="18" id="KW-0325">Glycoprotein</keyword>
<dbReference type="GO" id="GO:0004674">
    <property type="term" value="F:protein serine/threonine kinase activity"/>
    <property type="evidence" value="ECO:0007669"/>
    <property type="project" value="UniProtKB-KW"/>
</dbReference>
<dbReference type="Gene3D" id="3.30.200.20">
    <property type="entry name" value="Phosphorylase Kinase, domain 1"/>
    <property type="match status" value="1"/>
</dbReference>
<evidence type="ECO:0000256" key="9">
    <source>
        <dbReference type="ARBA" id="ARBA00022692"/>
    </source>
</evidence>
<dbReference type="GO" id="GO:0009791">
    <property type="term" value="P:post-embryonic development"/>
    <property type="evidence" value="ECO:0007669"/>
    <property type="project" value="UniProtKB-ARBA"/>
</dbReference>
<dbReference type="InterPro" id="IPR032675">
    <property type="entry name" value="LRR_dom_sf"/>
</dbReference>
<dbReference type="InterPro" id="IPR013210">
    <property type="entry name" value="LRR_N_plant-typ"/>
</dbReference>
<dbReference type="PROSITE" id="PS50011">
    <property type="entry name" value="PROTEIN_KINASE_DOM"/>
    <property type="match status" value="1"/>
</dbReference>
<evidence type="ECO:0000256" key="7">
    <source>
        <dbReference type="ARBA" id="ARBA00022614"/>
    </source>
</evidence>
<evidence type="ECO:0000256" key="19">
    <source>
        <dbReference type="PROSITE-ProRule" id="PRU10141"/>
    </source>
</evidence>
<sequence>MSLVGVGHQSMCCFMRGGLSSGSLQFGGVGWGFRGLGMVWSRRMAFREGVVELQTGMMRVMEVVLLVLAVCLGCGHGVVAAPSSEVQVLLDFKASISDGDGALGNWSPADASPCNWTGVRCSSAGVVTELSLRDFNVSGAVPVGLGELKNLTNLDFGNTSLEGPIPSDLFNCTQLIYLNLSQSYMEGPIPEEISKLKLLQTLDLSFSSFSGSLPESLGDLASLQSLRLQSTSFSGLLPEGLGNLKNLKEIRLGIANFTPAAIPEWFGNLTELEVLNFNTMNFTDGPIPDWLEGMPNLRELDLSYCNLVGSIPPSLGLLRNLEILFMRFNKLQGPIPEIFGNMTHLSKLDMSDNRFEGSIPRSLTSATNLTVVLLYSNRLSGELPSDLGNLKSLSEIDVAMNNLSGVIPSSTSNLTKLSVFHLYENNIGGQIPPGLADIPSLTEFVIFTNSFTGEVPQNLGTNCSLVRFDVSTNNLSGNVPPNLCNGQNLKELIFFRNSFTGPLPEAYGQCLSLTRVRFEDNMMSGTVPEGLWGLPSVDLISIQDNNLEGTVPSTIKGAVSLTTLHIQNNMFTGHLPRELGELTSLHKFDVSGNKFDGVIPSELSRLFQLNSLNLGGNRFNGSIPVQLGNCSQLSTLNLSRNLLEGVIPVELSLLEDLTVLDVSHNHLWGDLPFPLSRLRALTNLDVSYNNLSGVVPSDLQQVANIEGNANLCNSNECFRGIVPAPPSSSGKSNNLVWAVVGTFSVAVIIFVLGSCCICRKYKLFSQPWIRKQGSITDSWHITSFHRMLIQEDEFSDLNEDDVIGMGASGKVYKIILGNGQTVAVKKLINLSKDETPFDSGFKAEVETLGNIRHRNIVKLLCCCSKSNSNLLVYEFMPNGSVGDILHSTKGGTLDWSTRLRIALGTAQGLEYLHHDCDPPITHRDIKSNNILLDSDYQAHVADFGLAKVLEYTAGDLESMSHVAGSHGYIAPEYAYTLKVGQKGDVYSFGVVLLELISGKQPTDPSFTEGVDLVNWVNTELQSKEGIDTILDPRVGSSPPYAMDSFLKVGILCTSKSPVQRPSMREIVKMLKEVSPNMDQ</sequence>
<evidence type="ECO:0000256" key="16">
    <source>
        <dbReference type="ARBA" id="ARBA00023136"/>
    </source>
</evidence>
<evidence type="ECO:0000256" key="10">
    <source>
        <dbReference type="ARBA" id="ARBA00022729"/>
    </source>
</evidence>
<evidence type="ECO:0000313" key="23">
    <source>
        <dbReference type="Proteomes" id="UP000822688"/>
    </source>
</evidence>
<evidence type="ECO:0000256" key="11">
    <source>
        <dbReference type="ARBA" id="ARBA00022737"/>
    </source>
</evidence>
<dbReference type="InterPro" id="IPR051824">
    <property type="entry name" value="LRR_Rcpt-Like_S/T_Kinase"/>
</dbReference>
<dbReference type="InterPro" id="IPR011009">
    <property type="entry name" value="Kinase-like_dom_sf"/>
</dbReference>
<dbReference type="InterPro" id="IPR001611">
    <property type="entry name" value="Leu-rich_rpt"/>
</dbReference>
<dbReference type="SUPFAM" id="SSF56112">
    <property type="entry name" value="Protein kinase-like (PK-like)"/>
    <property type="match status" value="1"/>
</dbReference>
<evidence type="ECO:0000256" key="5">
    <source>
        <dbReference type="ARBA" id="ARBA00022527"/>
    </source>
</evidence>
<keyword evidence="12 19" id="KW-0547">Nucleotide-binding</keyword>
<dbReference type="Pfam" id="PF00069">
    <property type="entry name" value="Pkinase"/>
    <property type="match status" value="1"/>
</dbReference>
<evidence type="ECO:0000256" key="14">
    <source>
        <dbReference type="ARBA" id="ARBA00022840"/>
    </source>
</evidence>